<sequence>MGRSADRTTLSSLTAQFLAVLALDDYALELGEAFSPPRGDYLPRVFFADPDGTLRMDVINQAGNDSSAPYYYATAQEVVDTMRRFLRQHWEGLGTDAFPGDLAADI</sequence>
<name>A0A150GQE7_GONPE</name>
<protein>
    <submittedName>
        <fullName evidence="1">Uncharacterized protein</fullName>
    </submittedName>
</protein>
<dbReference type="AlphaFoldDB" id="A0A150GQE7"/>
<reference evidence="2" key="1">
    <citation type="journal article" date="2016" name="Nat. Commun.">
        <title>The Gonium pectorale genome demonstrates co-option of cell cycle regulation during the evolution of multicellularity.</title>
        <authorList>
            <person name="Hanschen E.R."/>
            <person name="Marriage T.N."/>
            <person name="Ferris P.J."/>
            <person name="Hamaji T."/>
            <person name="Toyoda A."/>
            <person name="Fujiyama A."/>
            <person name="Neme R."/>
            <person name="Noguchi H."/>
            <person name="Minakuchi Y."/>
            <person name="Suzuki M."/>
            <person name="Kawai-Toyooka H."/>
            <person name="Smith D.R."/>
            <person name="Sparks H."/>
            <person name="Anderson J."/>
            <person name="Bakaric R."/>
            <person name="Luria V."/>
            <person name="Karger A."/>
            <person name="Kirschner M.W."/>
            <person name="Durand P.M."/>
            <person name="Michod R.E."/>
            <person name="Nozaki H."/>
            <person name="Olson B.J."/>
        </authorList>
    </citation>
    <scope>NUCLEOTIDE SEQUENCE [LARGE SCALE GENOMIC DNA]</scope>
    <source>
        <strain evidence="2">NIES-2863</strain>
    </source>
</reference>
<organism evidence="1 2">
    <name type="scientific">Gonium pectorale</name>
    <name type="common">Green alga</name>
    <dbReference type="NCBI Taxonomy" id="33097"/>
    <lineage>
        <taxon>Eukaryota</taxon>
        <taxon>Viridiplantae</taxon>
        <taxon>Chlorophyta</taxon>
        <taxon>core chlorophytes</taxon>
        <taxon>Chlorophyceae</taxon>
        <taxon>CS clade</taxon>
        <taxon>Chlamydomonadales</taxon>
        <taxon>Volvocaceae</taxon>
        <taxon>Gonium</taxon>
    </lineage>
</organism>
<evidence type="ECO:0000313" key="2">
    <source>
        <dbReference type="Proteomes" id="UP000075714"/>
    </source>
</evidence>
<dbReference type="Gene3D" id="3.40.30.10">
    <property type="entry name" value="Glutaredoxin"/>
    <property type="match status" value="1"/>
</dbReference>
<accession>A0A150GQE7</accession>
<dbReference type="EMBL" id="LSYV01000011">
    <property type="protein sequence ID" value="KXZ52059.1"/>
    <property type="molecule type" value="Genomic_DNA"/>
</dbReference>
<dbReference type="OrthoDB" id="262308at2759"/>
<proteinExistence type="predicted"/>
<gene>
    <name evidence="1" type="ORF">GPECTOR_10g1082</name>
</gene>
<dbReference type="STRING" id="33097.A0A150GQE7"/>
<dbReference type="Proteomes" id="UP000075714">
    <property type="component" value="Unassembled WGS sequence"/>
</dbReference>
<comment type="caution">
    <text evidence="1">The sequence shown here is derived from an EMBL/GenBank/DDBJ whole genome shotgun (WGS) entry which is preliminary data.</text>
</comment>
<evidence type="ECO:0000313" key="1">
    <source>
        <dbReference type="EMBL" id="KXZ52059.1"/>
    </source>
</evidence>
<keyword evidence="2" id="KW-1185">Reference proteome</keyword>